<keyword evidence="1" id="KW-0804">Transcription</keyword>
<dbReference type="EMBL" id="JACXLD010000006">
    <property type="protein sequence ID" value="MBD2859627.1"/>
    <property type="molecule type" value="Genomic_DNA"/>
</dbReference>
<keyword evidence="1" id="KW-0678">Repressor</keyword>
<name>A0A927C421_9GAMM</name>
<accession>A0A927C421</accession>
<protein>
    <recommendedName>
        <fullName evidence="1">Glycine cleavage system transcriptional repressor</fullName>
    </recommendedName>
</protein>
<dbReference type="PROSITE" id="PS51671">
    <property type="entry name" value="ACT"/>
    <property type="match status" value="2"/>
</dbReference>
<dbReference type="PIRSF" id="PIRSF028103">
    <property type="entry name" value="GcvR"/>
    <property type="match status" value="1"/>
</dbReference>
<dbReference type="PANTHER" id="PTHR34875">
    <property type="entry name" value="UPF0237 PROTEIN MJ1558"/>
    <property type="match status" value="1"/>
</dbReference>
<dbReference type="CDD" id="cd04869">
    <property type="entry name" value="ACT_GcvR_2"/>
    <property type="match status" value="1"/>
</dbReference>
<comment type="caution">
    <text evidence="3">The sequence shown here is derived from an EMBL/GenBank/DDBJ whole genome shotgun (WGS) entry which is preliminary data.</text>
</comment>
<dbReference type="Pfam" id="PF13740">
    <property type="entry name" value="ACT_6"/>
    <property type="match status" value="2"/>
</dbReference>
<reference evidence="3" key="1">
    <citation type="submission" date="2020-09" db="EMBL/GenBank/DDBJ databases">
        <authorList>
            <person name="Yoon J.-W."/>
        </authorList>
    </citation>
    <scope>NUCLEOTIDE SEQUENCE</scope>
    <source>
        <strain evidence="3">KMU-158</strain>
    </source>
</reference>
<dbReference type="InterPro" id="IPR002912">
    <property type="entry name" value="ACT_dom"/>
</dbReference>
<sequence>MNTSLVFTFIGADRPGLVERIAEQISAHQGSWQESRMVELAGQFAGIARVTVASDQTESLRRALQALSSEGLEITLQNSDSKVSSQRVKPCKLSVVGNDRPGIVHEISRALKLHQINVVEMSSNVTSAAMSGDTLFEALAQVELPATVNRDQLEDALDSIADQLSLDILVE</sequence>
<proteinExistence type="predicted"/>
<dbReference type="SUPFAM" id="SSF55021">
    <property type="entry name" value="ACT-like"/>
    <property type="match status" value="2"/>
</dbReference>
<keyword evidence="4" id="KW-1185">Reference proteome</keyword>
<organism evidence="3 4">
    <name type="scientific">Spongiibacter pelagi</name>
    <dbReference type="NCBI Taxonomy" id="2760804"/>
    <lineage>
        <taxon>Bacteria</taxon>
        <taxon>Pseudomonadati</taxon>
        <taxon>Pseudomonadota</taxon>
        <taxon>Gammaproteobacteria</taxon>
        <taxon>Cellvibrionales</taxon>
        <taxon>Spongiibacteraceae</taxon>
        <taxon>Spongiibacter</taxon>
    </lineage>
</organism>
<evidence type="ECO:0000313" key="4">
    <source>
        <dbReference type="Proteomes" id="UP000610558"/>
    </source>
</evidence>
<feature type="domain" description="ACT" evidence="2">
    <location>
        <begin position="6"/>
        <end position="81"/>
    </location>
</feature>
<dbReference type="InterPro" id="IPR016867">
    <property type="entry name" value="GcvR"/>
</dbReference>
<evidence type="ECO:0000313" key="3">
    <source>
        <dbReference type="EMBL" id="MBD2859627.1"/>
    </source>
</evidence>
<dbReference type="Proteomes" id="UP000610558">
    <property type="component" value="Unassembled WGS sequence"/>
</dbReference>
<keyword evidence="1" id="KW-0963">Cytoplasm</keyword>
<dbReference type="InterPro" id="IPR050990">
    <property type="entry name" value="UPF0237/GcvR_regulator"/>
</dbReference>
<dbReference type="RefSeq" id="WP_190765666.1">
    <property type="nucleotide sequence ID" value="NZ_JACXLD010000006.1"/>
</dbReference>
<comment type="subcellular location">
    <subcellularLocation>
        <location evidence="1">Cytoplasm</location>
    </subcellularLocation>
</comment>
<gene>
    <name evidence="3" type="ORF">IB286_11475</name>
</gene>
<dbReference type="AlphaFoldDB" id="A0A927C421"/>
<evidence type="ECO:0000256" key="1">
    <source>
        <dbReference type="PIRNR" id="PIRNR028103"/>
    </source>
</evidence>
<dbReference type="PANTHER" id="PTHR34875:SF6">
    <property type="entry name" value="UPF0237 PROTEIN MJ1558"/>
    <property type="match status" value="1"/>
</dbReference>
<evidence type="ECO:0000259" key="2">
    <source>
        <dbReference type="PROSITE" id="PS51671"/>
    </source>
</evidence>
<dbReference type="InterPro" id="IPR045865">
    <property type="entry name" value="ACT-like_dom_sf"/>
</dbReference>
<dbReference type="GO" id="GO:0006355">
    <property type="term" value="P:regulation of DNA-templated transcription"/>
    <property type="evidence" value="ECO:0007669"/>
    <property type="project" value="UniProtKB-UniRule"/>
</dbReference>
<feature type="domain" description="ACT" evidence="2">
    <location>
        <begin position="92"/>
        <end position="171"/>
    </location>
</feature>
<dbReference type="GO" id="GO:0005737">
    <property type="term" value="C:cytoplasm"/>
    <property type="evidence" value="ECO:0007669"/>
    <property type="project" value="UniProtKB-SubCell"/>
</dbReference>
<dbReference type="Gene3D" id="3.30.70.260">
    <property type="match status" value="2"/>
</dbReference>